<dbReference type="SUPFAM" id="SSF55073">
    <property type="entry name" value="Nucleotide cyclase"/>
    <property type="match status" value="1"/>
</dbReference>
<reference evidence="4 5" key="1">
    <citation type="submission" date="2019-03" db="EMBL/GenBank/DDBJ databases">
        <title>Freshwater and sediment microbial communities from various areas in North America, analyzing microbe dynamics in response to fracking.</title>
        <authorList>
            <person name="Lamendella R."/>
        </authorList>
    </citation>
    <scope>NUCLEOTIDE SEQUENCE [LARGE SCALE GENOMIC DNA]</scope>
    <source>
        <strain evidence="4 5">18_TX</strain>
    </source>
</reference>
<dbReference type="EMBL" id="SNXI01000005">
    <property type="protein sequence ID" value="TDP38173.1"/>
    <property type="molecule type" value="Genomic_DNA"/>
</dbReference>
<dbReference type="InterPro" id="IPR043128">
    <property type="entry name" value="Rev_trsase/Diguanyl_cyclase"/>
</dbReference>
<dbReference type="NCBIfam" id="TIGR00254">
    <property type="entry name" value="GGDEF"/>
    <property type="match status" value="1"/>
</dbReference>
<dbReference type="OrthoDB" id="766410at2"/>
<dbReference type="GO" id="GO:1902201">
    <property type="term" value="P:negative regulation of bacterial-type flagellum-dependent cell motility"/>
    <property type="evidence" value="ECO:0007669"/>
    <property type="project" value="TreeGrafter"/>
</dbReference>
<evidence type="ECO:0000259" key="3">
    <source>
        <dbReference type="PROSITE" id="PS50887"/>
    </source>
</evidence>
<dbReference type="Proteomes" id="UP000295531">
    <property type="component" value="Unassembled WGS sequence"/>
</dbReference>
<gene>
    <name evidence="4" type="ORF">DEU29_10524</name>
</gene>
<dbReference type="SMART" id="SM00065">
    <property type="entry name" value="GAF"/>
    <property type="match status" value="1"/>
</dbReference>
<dbReference type="InterPro" id="IPR029787">
    <property type="entry name" value="Nucleotide_cyclase"/>
</dbReference>
<dbReference type="SUPFAM" id="SSF55781">
    <property type="entry name" value="GAF domain-like"/>
    <property type="match status" value="1"/>
</dbReference>
<dbReference type="PROSITE" id="PS50887">
    <property type="entry name" value="GGDEF"/>
    <property type="match status" value="1"/>
</dbReference>
<sequence length="336" mass="37753">MVDEKLALADLAEALRNTKQTDSLAPSLLRILQTVTSFESVYLTRVDEERGVQSIMHAINSGSLSIPEGLEVPWSDTLCRRAIEQRQYETDDVSQCWGDSEAASELGITSYVSRPVYVGEQQELYGTLCAASTEQQKPSEATSQLFDIFTSLIARQVERDLMIERLQHEQIELRQSAHTDPLTGLWNRRGLASQVIELQKNVKRPLHVAYIDLDGFKAINDLYGHDEGDRFLIAIAQALISHLPTTAIVARIGGDEFAVVQEADSDDAQQSEVILHKLLASLTSGRFRTLNRVIDYAGPSIGIVTANEQNRRLEDWLKLADQAMYQIKKSRRKQQR</sequence>
<dbReference type="RefSeq" id="WP_133539222.1">
    <property type="nucleotide sequence ID" value="NZ_SNXI01000005.1"/>
</dbReference>
<evidence type="ECO:0000256" key="2">
    <source>
        <dbReference type="ARBA" id="ARBA00034247"/>
    </source>
</evidence>
<dbReference type="InterPro" id="IPR050469">
    <property type="entry name" value="Diguanylate_Cyclase"/>
</dbReference>
<dbReference type="InterPro" id="IPR029016">
    <property type="entry name" value="GAF-like_dom_sf"/>
</dbReference>
<evidence type="ECO:0000313" key="4">
    <source>
        <dbReference type="EMBL" id="TDP38173.1"/>
    </source>
</evidence>
<evidence type="ECO:0000256" key="1">
    <source>
        <dbReference type="ARBA" id="ARBA00012528"/>
    </source>
</evidence>
<comment type="catalytic activity">
    <reaction evidence="2">
        <text>2 GTP = 3',3'-c-di-GMP + 2 diphosphate</text>
        <dbReference type="Rhea" id="RHEA:24898"/>
        <dbReference type="ChEBI" id="CHEBI:33019"/>
        <dbReference type="ChEBI" id="CHEBI:37565"/>
        <dbReference type="ChEBI" id="CHEBI:58805"/>
        <dbReference type="EC" id="2.7.7.65"/>
    </reaction>
</comment>
<dbReference type="Pfam" id="PF00990">
    <property type="entry name" value="GGDEF"/>
    <property type="match status" value="1"/>
</dbReference>
<proteinExistence type="predicted"/>
<dbReference type="GO" id="GO:0052621">
    <property type="term" value="F:diguanylate cyclase activity"/>
    <property type="evidence" value="ECO:0007669"/>
    <property type="project" value="UniProtKB-EC"/>
</dbReference>
<dbReference type="InterPro" id="IPR003018">
    <property type="entry name" value="GAF"/>
</dbReference>
<organism evidence="4 5">
    <name type="scientific">Idiomarina aquatica</name>
    <dbReference type="NCBI Taxonomy" id="1327752"/>
    <lineage>
        <taxon>Bacteria</taxon>
        <taxon>Pseudomonadati</taxon>
        <taxon>Pseudomonadota</taxon>
        <taxon>Gammaproteobacteria</taxon>
        <taxon>Alteromonadales</taxon>
        <taxon>Idiomarinaceae</taxon>
        <taxon>Idiomarina</taxon>
    </lineage>
</organism>
<protein>
    <recommendedName>
        <fullName evidence="1">diguanylate cyclase</fullName>
        <ecNumber evidence="1">2.7.7.65</ecNumber>
    </recommendedName>
</protein>
<dbReference type="InterPro" id="IPR000160">
    <property type="entry name" value="GGDEF_dom"/>
</dbReference>
<name>A0A4R6PKL0_9GAMM</name>
<dbReference type="CDD" id="cd01949">
    <property type="entry name" value="GGDEF"/>
    <property type="match status" value="1"/>
</dbReference>
<dbReference type="Gene3D" id="3.30.70.270">
    <property type="match status" value="1"/>
</dbReference>
<accession>A0A4R6PKL0</accession>
<feature type="domain" description="GGDEF" evidence="3">
    <location>
        <begin position="204"/>
        <end position="336"/>
    </location>
</feature>
<dbReference type="GO" id="GO:0043709">
    <property type="term" value="P:cell adhesion involved in single-species biofilm formation"/>
    <property type="evidence" value="ECO:0007669"/>
    <property type="project" value="TreeGrafter"/>
</dbReference>
<comment type="caution">
    <text evidence="4">The sequence shown here is derived from an EMBL/GenBank/DDBJ whole genome shotgun (WGS) entry which is preliminary data.</text>
</comment>
<dbReference type="PANTHER" id="PTHR45138">
    <property type="entry name" value="REGULATORY COMPONENTS OF SENSORY TRANSDUCTION SYSTEM"/>
    <property type="match status" value="1"/>
</dbReference>
<dbReference type="EC" id="2.7.7.65" evidence="1"/>
<dbReference type="Gene3D" id="3.30.450.40">
    <property type="match status" value="1"/>
</dbReference>
<dbReference type="PANTHER" id="PTHR45138:SF9">
    <property type="entry name" value="DIGUANYLATE CYCLASE DGCM-RELATED"/>
    <property type="match status" value="1"/>
</dbReference>
<dbReference type="AlphaFoldDB" id="A0A4R6PKL0"/>
<dbReference type="SMART" id="SM00267">
    <property type="entry name" value="GGDEF"/>
    <property type="match status" value="1"/>
</dbReference>
<evidence type="ECO:0000313" key="5">
    <source>
        <dbReference type="Proteomes" id="UP000295531"/>
    </source>
</evidence>
<keyword evidence="5" id="KW-1185">Reference proteome</keyword>
<dbReference type="Pfam" id="PF13185">
    <property type="entry name" value="GAF_2"/>
    <property type="match status" value="1"/>
</dbReference>
<dbReference type="GO" id="GO:0005886">
    <property type="term" value="C:plasma membrane"/>
    <property type="evidence" value="ECO:0007669"/>
    <property type="project" value="TreeGrafter"/>
</dbReference>